<evidence type="ECO:0000256" key="1">
    <source>
        <dbReference type="ARBA" id="ARBA00007228"/>
    </source>
</evidence>
<dbReference type="PANTHER" id="PTHR43191:SF2">
    <property type="entry name" value="RRNA METHYLTRANSFERASE 3, MITOCHONDRIAL"/>
    <property type="match status" value="1"/>
</dbReference>
<keyword evidence="6" id="KW-1185">Reference proteome</keyword>
<reference evidence="5 6" key="1">
    <citation type="submission" date="2017-06" db="EMBL/GenBank/DDBJ databases">
        <authorList>
            <consortium name="Pathogen Informatics"/>
        </authorList>
    </citation>
    <scope>NUCLEOTIDE SEQUENCE [LARGE SCALE GENOMIC DNA]</scope>
    <source>
        <strain evidence="5 6">NCTC10570</strain>
    </source>
</reference>
<evidence type="ECO:0000259" key="4">
    <source>
        <dbReference type="SMART" id="SM00967"/>
    </source>
</evidence>
<evidence type="ECO:0000313" key="6">
    <source>
        <dbReference type="Proteomes" id="UP000215383"/>
    </source>
</evidence>
<dbReference type="InterPro" id="IPR001537">
    <property type="entry name" value="SpoU_MeTrfase"/>
</dbReference>
<dbReference type="CDD" id="cd18095">
    <property type="entry name" value="SpoU-like_rRNA-MTase"/>
    <property type="match status" value="1"/>
</dbReference>
<dbReference type="EC" id="2.1.1.230" evidence="5"/>
<name>A0A239TD15_9FIRM</name>
<protein>
    <submittedName>
        <fullName evidence="5">rRNA (Adenosine-2'-O-)-methyltransferase</fullName>
        <ecNumber evidence="5">2.1.1.230</ecNumber>
    </submittedName>
</protein>
<proteinExistence type="inferred from homology"/>
<dbReference type="InterPro" id="IPR029026">
    <property type="entry name" value="tRNA_m1G_MTases_N"/>
</dbReference>
<evidence type="ECO:0000256" key="3">
    <source>
        <dbReference type="ARBA" id="ARBA00022679"/>
    </source>
</evidence>
<sequence>MEQINSLSNAKVKLAVSLQQKKYRDKYNLFLLEGLRNVEMAVFSDVKIDMCFYTPEILQNPRAEKLIEKINCPVYEISEHIYTKISDTKSPQGIMLVVQKNNCALSDLNINEESFVVILDRLQDPGNIGTLIRTSDAMGATAIICLNGTVDIFAPKVVRSAMGSMFNVPFVVKVNKEDLLSFCQENDLKLYATALDKQAKAVWNVDYKCKCGIILGNEANGISDNLLSATSKIYIPMMGNAESLNVAVAGSMVMYERQRQINF</sequence>
<dbReference type="InterPro" id="IPR013123">
    <property type="entry name" value="SpoU_subst-bd"/>
</dbReference>
<dbReference type="GeneID" id="78506436"/>
<dbReference type="GO" id="GO:0003723">
    <property type="term" value="F:RNA binding"/>
    <property type="evidence" value="ECO:0007669"/>
    <property type="project" value="InterPro"/>
</dbReference>
<evidence type="ECO:0000313" key="5">
    <source>
        <dbReference type="EMBL" id="SNU95439.1"/>
    </source>
</evidence>
<keyword evidence="3 5" id="KW-0808">Transferase</keyword>
<dbReference type="AlphaFoldDB" id="A0A239TD15"/>
<feature type="domain" description="RNA 2-O ribose methyltransferase substrate binding" evidence="4">
    <location>
        <begin position="31"/>
        <end position="104"/>
    </location>
</feature>
<dbReference type="InterPro" id="IPR029064">
    <property type="entry name" value="Ribosomal_eL30-like_sf"/>
</dbReference>
<dbReference type="PANTHER" id="PTHR43191">
    <property type="entry name" value="RRNA METHYLTRANSFERASE 3"/>
    <property type="match status" value="1"/>
</dbReference>
<dbReference type="GO" id="GO:0005737">
    <property type="term" value="C:cytoplasm"/>
    <property type="evidence" value="ECO:0007669"/>
    <property type="project" value="UniProtKB-ARBA"/>
</dbReference>
<evidence type="ECO:0000256" key="2">
    <source>
        <dbReference type="ARBA" id="ARBA00022603"/>
    </source>
</evidence>
<dbReference type="eggNOG" id="COG0566">
    <property type="taxonomic scope" value="Bacteria"/>
</dbReference>
<dbReference type="RefSeq" id="WP_027889229.1">
    <property type="nucleotide sequence ID" value="NZ_LT906446.1"/>
</dbReference>
<dbReference type="Proteomes" id="UP000215383">
    <property type="component" value="Chromosome 1"/>
</dbReference>
<dbReference type="InterPro" id="IPR029028">
    <property type="entry name" value="Alpha/beta_knot_MTases"/>
</dbReference>
<dbReference type="Gene3D" id="3.40.1280.10">
    <property type="match status" value="1"/>
</dbReference>
<gene>
    <name evidence="5" type="primary">tsnR</name>
    <name evidence="5" type="ORF">SAMEA4364220_00401</name>
</gene>
<keyword evidence="2 5" id="KW-0489">Methyltransferase</keyword>
<organism evidence="5 6">
    <name type="scientific">Megamonas hypermegale</name>
    <dbReference type="NCBI Taxonomy" id="158847"/>
    <lineage>
        <taxon>Bacteria</taxon>
        <taxon>Bacillati</taxon>
        <taxon>Bacillota</taxon>
        <taxon>Negativicutes</taxon>
        <taxon>Selenomonadales</taxon>
        <taxon>Selenomonadaceae</taxon>
        <taxon>Megamonas</taxon>
    </lineage>
</organism>
<dbReference type="GO" id="GO:0030743">
    <property type="term" value="F:23S rRNA (adenosine(1067)-2'-O)-methyltransferase activity"/>
    <property type="evidence" value="ECO:0007669"/>
    <property type="project" value="UniProtKB-EC"/>
</dbReference>
<dbReference type="InterPro" id="IPR051259">
    <property type="entry name" value="rRNA_Methyltransferase"/>
</dbReference>
<dbReference type="InterPro" id="IPR053888">
    <property type="entry name" value="MRM3-like_sub_bind"/>
</dbReference>
<dbReference type="Pfam" id="PF00588">
    <property type="entry name" value="SpoU_methylase"/>
    <property type="match status" value="1"/>
</dbReference>
<dbReference type="SUPFAM" id="SSF55315">
    <property type="entry name" value="L30e-like"/>
    <property type="match status" value="1"/>
</dbReference>
<dbReference type="Gene3D" id="3.30.1330.30">
    <property type="match status" value="1"/>
</dbReference>
<dbReference type="EMBL" id="LT906446">
    <property type="protein sequence ID" value="SNU95439.1"/>
    <property type="molecule type" value="Genomic_DNA"/>
</dbReference>
<accession>A0A239TD15</accession>
<dbReference type="SUPFAM" id="SSF75217">
    <property type="entry name" value="alpha/beta knot"/>
    <property type="match status" value="1"/>
</dbReference>
<dbReference type="Pfam" id="PF22435">
    <property type="entry name" value="MRM3-like_sub_bind"/>
    <property type="match status" value="1"/>
</dbReference>
<dbReference type="SMART" id="SM00967">
    <property type="entry name" value="SpoU_sub_bind"/>
    <property type="match status" value="1"/>
</dbReference>
<comment type="similarity">
    <text evidence="1">Belongs to the class IV-like SAM-binding methyltransferase superfamily. RNA methyltransferase TrmH family.</text>
</comment>